<dbReference type="EMBL" id="VSSQ01000016">
    <property type="protein sequence ID" value="MPL61882.1"/>
    <property type="molecule type" value="Genomic_DNA"/>
</dbReference>
<accession>A0A644T6S9</accession>
<reference evidence="1" key="1">
    <citation type="submission" date="2019-08" db="EMBL/GenBank/DDBJ databases">
        <authorList>
            <person name="Kucharzyk K."/>
            <person name="Murdoch R.W."/>
            <person name="Higgins S."/>
            <person name="Loffler F."/>
        </authorList>
    </citation>
    <scope>NUCLEOTIDE SEQUENCE</scope>
</reference>
<comment type="caution">
    <text evidence="1">The sequence shown here is derived from an EMBL/GenBank/DDBJ whole genome shotgun (WGS) entry which is preliminary data.</text>
</comment>
<gene>
    <name evidence="1" type="ORF">SDC9_07471</name>
</gene>
<dbReference type="AlphaFoldDB" id="A0A644T6S9"/>
<evidence type="ECO:0000313" key="1">
    <source>
        <dbReference type="EMBL" id="MPL61882.1"/>
    </source>
</evidence>
<organism evidence="1">
    <name type="scientific">bioreactor metagenome</name>
    <dbReference type="NCBI Taxonomy" id="1076179"/>
    <lineage>
        <taxon>unclassified sequences</taxon>
        <taxon>metagenomes</taxon>
        <taxon>ecological metagenomes</taxon>
    </lineage>
</organism>
<proteinExistence type="predicted"/>
<protein>
    <submittedName>
        <fullName evidence="1">Uncharacterized protein</fullName>
    </submittedName>
</protein>
<sequence>MTENKYGLNSSTSQFITKFYNETGIRLDVKDEQILREMLLEFSKVSFELGVNTGEVVK</sequence>
<name>A0A644T6S9_9ZZZZ</name>